<dbReference type="FunFam" id="3.40.190.10:FF:000029">
    <property type="entry name" value="Chorismate mutase/Prephenate dehydratase"/>
    <property type="match status" value="1"/>
</dbReference>
<dbReference type="UniPathway" id="UPA00120">
    <property type="reaction ID" value="UER00203"/>
</dbReference>
<dbReference type="InterPro" id="IPR002912">
    <property type="entry name" value="ACT_dom"/>
</dbReference>
<evidence type="ECO:0000256" key="15">
    <source>
        <dbReference type="ARBA" id="ARBA00023268"/>
    </source>
</evidence>
<dbReference type="NCBIfam" id="NF008865">
    <property type="entry name" value="PRK11898.1"/>
    <property type="match status" value="1"/>
</dbReference>
<dbReference type="SUPFAM" id="SSF53850">
    <property type="entry name" value="Periplasmic binding protein-like II"/>
    <property type="match status" value="1"/>
</dbReference>
<reference evidence="23" key="1">
    <citation type="submission" date="2020-02" db="EMBL/GenBank/DDBJ databases">
        <authorList>
            <person name="Meier V. D."/>
        </authorList>
    </citation>
    <scope>NUCLEOTIDE SEQUENCE</scope>
    <source>
        <strain evidence="23">AVDCRST_MAG14</strain>
    </source>
</reference>
<dbReference type="AlphaFoldDB" id="A0A6J4QX99"/>
<dbReference type="FunFam" id="3.30.70.260:FF:000012">
    <property type="entry name" value="Prephenate dehydratase"/>
    <property type="match status" value="1"/>
</dbReference>
<evidence type="ECO:0000256" key="1">
    <source>
        <dbReference type="ARBA" id="ARBA00000824"/>
    </source>
</evidence>
<evidence type="ECO:0000256" key="18">
    <source>
        <dbReference type="ARBA" id="ARBA00047848"/>
    </source>
</evidence>
<dbReference type="SUPFAM" id="SSF55021">
    <property type="entry name" value="ACT-like"/>
    <property type="match status" value="1"/>
</dbReference>
<evidence type="ECO:0000256" key="5">
    <source>
        <dbReference type="ARBA" id="ARBA00004817"/>
    </source>
</evidence>
<dbReference type="PIRSF" id="PIRSF001500">
    <property type="entry name" value="Chor_mut_pdt_Ppr"/>
    <property type="match status" value="1"/>
</dbReference>
<dbReference type="Gene3D" id="3.40.190.10">
    <property type="entry name" value="Periplasmic binding protein-like II"/>
    <property type="match status" value="2"/>
</dbReference>
<comment type="catalytic activity">
    <reaction evidence="1">
        <text>chorismate = prephenate</text>
        <dbReference type="Rhea" id="RHEA:13897"/>
        <dbReference type="ChEBI" id="CHEBI:29748"/>
        <dbReference type="ChEBI" id="CHEBI:29934"/>
        <dbReference type="EC" id="5.4.99.5"/>
    </reaction>
</comment>
<evidence type="ECO:0000256" key="8">
    <source>
        <dbReference type="ARBA" id="ARBA00021872"/>
    </source>
</evidence>
<evidence type="ECO:0000256" key="6">
    <source>
        <dbReference type="ARBA" id="ARBA00013147"/>
    </source>
</evidence>
<dbReference type="CDD" id="cd13630">
    <property type="entry name" value="PBP2_PDT_1"/>
    <property type="match status" value="1"/>
</dbReference>
<dbReference type="Pfam" id="PF01842">
    <property type="entry name" value="ACT"/>
    <property type="match status" value="1"/>
</dbReference>
<dbReference type="Gene3D" id="1.20.59.10">
    <property type="entry name" value="Chorismate mutase"/>
    <property type="match status" value="1"/>
</dbReference>
<name>A0A6J4QX99_9ACTN</name>
<dbReference type="PROSITE" id="PS51671">
    <property type="entry name" value="ACT"/>
    <property type="match status" value="1"/>
</dbReference>
<evidence type="ECO:0000256" key="13">
    <source>
        <dbReference type="ARBA" id="ARBA00023235"/>
    </source>
</evidence>
<organism evidence="23">
    <name type="scientific">uncultured Rubrobacteraceae bacterium</name>
    <dbReference type="NCBI Taxonomy" id="349277"/>
    <lineage>
        <taxon>Bacteria</taxon>
        <taxon>Bacillati</taxon>
        <taxon>Actinomycetota</taxon>
        <taxon>Rubrobacteria</taxon>
        <taxon>Rubrobacterales</taxon>
        <taxon>Rubrobacteraceae</taxon>
        <taxon>environmental samples</taxon>
    </lineage>
</organism>
<dbReference type="PROSITE" id="PS00857">
    <property type="entry name" value="PREPHENATE_DEHYDR_1"/>
    <property type="match status" value="1"/>
</dbReference>
<evidence type="ECO:0000256" key="3">
    <source>
        <dbReference type="ARBA" id="ARBA00004496"/>
    </source>
</evidence>
<protein>
    <recommendedName>
        <fullName evidence="7">Bifunctional chorismate mutase/prephenate dehydratase</fullName>
        <ecNumber evidence="6">4.2.1.51</ecNumber>
    </recommendedName>
    <alternativeName>
        <fullName evidence="17">Chorismate mutase-prephenate dehydratase</fullName>
    </alternativeName>
    <alternativeName>
        <fullName evidence="8">Prephenate dehydratase</fullName>
    </alternativeName>
    <alternativeName>
        <fullName evidence="16">p-protein</fullName>
    </alternativeName>
</protein>
<comment type="function">
    <text evidence="2">Catalyzes the Claisen rearrangement of chorismate to prephenate and the decarboxylation/dehydration of prephenate to phenylpyruvate.</text>
</comment>
<dbReference type="InterPro" id="IPR036979">
    <property type="entry name" value="CM_dom_sf"/>
</dbReference>
<dbReference type="InterPro" id="IPR001086">
    <property type="entry name" value="Preph_deHydtase"/>
</dbReference>
<dbReference type="PANTHER" id="PTHR21022:SF19">
    <property type="entry name" value="PREPHENATE DEHYDRATASE-RELATED"/>
    <property type="match status" value="1"/>
</dbReference>
<evidence type="ECO:0000256" key="14">
    <source>
        <dbReference type="ARBA" id="ARBA00023239"/>
    </source>
</evidence>
<keyword evidence="12" id="KW-0584">Phenylalanine biosynthesis</keyword>
<dbReference type="GO" id="GO:0004106">
    <property type="term" value="F:chorismate mutase activity"/>
    <property type="evidence" value="ECO:0007669"/>
    <property type="project" value="UniProtKB-EC"/>
</dbReference>
<dbReference type="GO" id="GO:0004664">
    <property type="term" value="F:prephenate dehydratase activity"/>
    <property type="evidence" value="ECO:0007669"/>
    <property type="project" value="UniProtKB-EC"/>
</dbReference>
<dbReference type="EMBL" id="CADCVG010000045">
    <property type="protein sequence ID" value="CAA9452199.1"/>
    <property type="molecule type" value="Genomic_DNA"/>
</dbReference>
<keyword evidence="14 23" id="KW-0456">Lyase</keyword>
<dbReference type="PROSITE" id="PS51168">
    <property type="entry name" value="CHORISMATE_MUT_2"/>
    <property type="match status" value="1"/>
</dbReference>
<dbReference type="GO" id="GO:0005737">
    <property type="term" value="C:cytoplasm"/>
    <property type="evidence" value="ECO:0007669"/>
    <property type="project" value="UniProtKB-SubCell"/>
</dbReference>
<dbReference type="InterPro" id="IPR002701">
    <property type="entry name" value="CM_II_prokaryot"/>
</dbReference>
<dbReference type="CDD" id="cd04905">
    <property type="entry name" value="ACT_CM-PDT"/>
    <property type="match status" value="1"/>
</dbReference>
<evidence type="ECO:0000256" key="9">
    <source>
        <dbReference type="ARBA" id="ARBA00022490"/>
    </source>
</evidence>
<dbReference type="UniPathway" id="UPA00121">
    <property type="reaction ID" value="UER00345"/>
</dbReference>
<feature type="domain" description="ACT" evidence="22">
    <location>
        <begin position="285"/>
        <end position="362"/>
    </location>
</feature>
<dbReference type="Pfam" id="PF00800">
    <property type="entry name" value="PDT"/>
    <property type="match status" value="1"/>
</dbReference>
<dbReference type="Pfam" id="PF01817">
    <property type="entry name" value="CM_2"/>
    <property type="match status" value="1"/>
</dbReference>
<dbReference type="PANTHER" id="PTHR21022">
    <property type="entry name" value="PREPHENATE DEHYDRATASE P PROTEIN"/>
    <property type="match status" value="1"/>
</dbReference>
<comment type="pathway">
    <text evidence="4">Amino-acid biosynthesis; L-phenylalanine biosynthesis; phenylpyruvate from prephenate: step 1/1.</text>
</comment>
<keyword evidence="10" id="KW-0028">Amino-acid biosynthesis</keyword>
<evidence type="ECO:0000259" key="21">
    <source>
        <dbReference type="PROSITE" id="PS51171"/>
    </source>
</evidence>
<accession>A0A6J4QX99</accession>
<dbReference type="GO" id="GO:0009094">
    <property type="term" value="P:L-phenylalanine biosynthetic process"/>
    <property type="evidence" value="ECO:0007669"/>
    <property type="project" value="UniProtKB-UniPathway"/>
</dbReference>
<evidence type="ECO:0000259" key="22">
    <source>
        <dbReference type="PROSITE" id="PS51671"/>
    </source>
</evidence>
<keyword evidence="11" id="KW-0057">Aromatic amino acid biosynthesis</keyword>
<comment type="pathway">
    <text evidence="5">Metabolic intermediate biosynthesis; prephenate biosynthesis; prephenate from chorismate: step 1/1.</text>
</comment>
<evidence type="ECO:0000313" key="23">
    <source>
        <dbReference type="EMBL" id="CAA9452199.1"/>
    </source>
</evidence>
<dbReference type="InterPro" id="IPR036263">
    <property type="entry name" value="Chorismate_II_sf"/>
</dbReference>
<dbReference type="GO" id="GO:0046417">
    <property type="term" value="P:chorismate metabolic process"/>
    <property type="evidence" value="ECO:0007669"/>
    <property type="project" value="InterPro"/>
</dbReference>
<proteinExistence type="predicted"/>
<dbReference type="PROSITE" id="PS51171">
    <property type="entry name" value="PREPHENATE_DEHYDR_3"/>
    <property type="match status" value="1"/>
</dbReference>
<dbReference type="SUPFAM" id="SSF48600">
    <property type="entry name" value="Chorismate mutase II"/>
    <property type="match status" value="1"/>
</dbReference>
<feature type="domain" description="Chorismate mutase" evidence="20">
    <location>
        <begin position="8"/>
        <end position="98"/>
    </location>
</feature>
<dbReference type="InterPro" id="IPR045865">
    <property type="entry name" value="ACT-like_dom_sf"/>
</dbReference>
<sequence length="372" mass="40839">MFAEDRAPEEPGEMDALRTGIDAVDEKIVRLLDERARLARRIGEIKHAQGLEAYVPARERKVLDRLSSLSHGDFPKTGLEAVFREIISTSISLEALLKVAYLGPESTFTHEAARRAFGTSVELEPLATVAEVFARVEGAEAQHGVVPVENSMEGAVTHTLDELMASPLKVCGEVYLPISQNLLFKGASLKEIQTVCSHPMALAQSATWLRRELPHAAIEEVESTGEAARRAAEEPGMAAVGSAISAEAYDLDILARNIQDARTNATRFIVLGRSWAGPTGRDKTSAVFSFKDRPGGLRDALSAFAEEGIDLRRIESRPSRRRAWTYVFFVDFEGHPEEERVKRALARLEEHTTYLTLIGAYPEVPPPTGPQG</sequence>
<evidence type="ECO:0000256" key="4">
    <source>
        <dbReference type="ARBA" id="ARBA00004741"/>
    </source>
</evidence>
<dbReference type="SMART" id="SM00830">
    <property type="entry name" value="CM_2"/>
    <property type="match status" value="1"/>
</dbReference>
<feature type="domain" description="Prephenate dehydratase" evidence="21">
    <location>
        <begin position="98"/>
        <end position="273"/>
    </location>
</feature>
<evidence type="ECO:0000256" key="7">
    <source>
        <dbReference type="ARBA" id="ARBA00014401"/>
    </source>
</evidence>
<feature type="site" description="Essential for prephenate dehydratase activity" evidence="19">
    <location>
        <position position="266"/>
    </location>
</feature>
<comment type="catalytic activity">
    <reaction evidence="18">
        <text>prephenate + H(+) = 3-phenylpyruvate + CO2 + H2O</text>
        <dbReference type="Rhea" id="RHEA:21648"/>
        <dbReference type="ChEBI" id="CHEBI:15377"/>
        <dbReference type="ChEBI" id="CHEBI:15378"/>
        <dbReference type="ChEBI" id="CHEBI:16526"/>
        <dbReference type="ChEBI" id="CHEBI:18005"/>
        <dbReference type="ChEBI" id="CHEBI:29934"/>
        <dbReference type="EC" id="4.2.1.51"/>
    </reaction>
</comment>
<dbReference type="Gene3D" id="3.30.70.260">
    <property type="match status" value="1"/>
</dbReference>
<dbReference type="InterPro" id="IPR018528">
    <property type="entry name" value="Preph_deHydtase_CS"/>
</dbReference>
<evidence type="ECO:0000256" key="16">
    <source>
        <dbReference type="ARBA" id="ARBA00031175"/>
    </source>
</evidence>
<evidence type="ECO:0000256" key="17">
    <source>
        <dbReference type="ARBA" id="ARBA00031520"/>
    </source>
</evidence>
<evidence type="ECO:0000259" key="20">
    <source>
        <dbReference type="PROSITE" id="PS51168"/>
    </source>
</evidence>
<dbReference type="EC" id="4.2.1.51" evidence="6"/>
<gene>
    <name evidence="23" type="ORF">AVDCRST_MAG14-1077</name>
</gene>
<keyword evidence="13 23" id="KW-0413">Isomerase</keyword>
<dbReference type="InterPro" id="IPR008242">
    <property type="entry name" value="Chor_mutase/pphenate_deHydtase"/>
</dbReference>
<evidence type="ECO:0000256" key="2">
    <source>
        <dbReference type="ARBA" id="ARBA00002364"/>
    </source>
</evidence>
<evidence type="ECO:0000256" key="19">
    <source>
        <dbReference type="PIRSR" id="PIRSR001500-2"/>
    </source>
</evidence>
<evidence type="ECO:0000256" key="12">
    <source>
        <dbReference type="ARBA" id="ARBA00023222"/>
    </source>
</evidence>
<keyword evidence="9" id="KW-0963">Cytoplasm</keyword>
<keyword evidence="15" id="KW-0511">Multifunctional enzyme</keyword>
<evidence type="ECO:0000256" key="10">
    <source>
        <dbReference type="ARBA" id="ARBA00022605"/>
    </source>
</evidence>
<evidence type="ECO:0000256" key="11">
    <source>
        <dbReference type="ARBA" id="ARBA00023141"/>
    </source>
</evidence>
<comment type="subcellular location">
    <subcellularLocation>
        <location evidence="3">Cytoplasm</location>
    </subcellularLocation>
</comment>